<dbReference type="RefSeq" id="WP_219505265.1">
    <property type="nucleotide sequence ID" value="NZ_JAHXDN010000005.1"/>
</dbReference>
<keyword evidence="2" id="KW-1185">Reference proteome</keyword>
<dbReference type="EMBL" id="JAHXDN010000005">
    <property type="protein sequence ID" value="MBW4709567.1"/>
    <property type="molecule type" value="Genomic_DNA"/>
</dbReference>
<evidence type="ECO:0000313" key="2">
    <source>
        <dbReference type="Proteomes" id="UP001138661"/>
    </source>
</evidence>
<proteinExistence type="predicted"/>
<name>A0A9X1FXP6_9RHOB</name>
<protein>
    <submittedName>
        <fullName evidence="1">Uncharacterized protein</fullName>
    </submittedName>
</protein>
<gene>
    <name evidence="1" type="ORF">KX928_17410</name>
</gene>
<dbReference type="AlphaFoldDB" id="A0A9X1FXP6"/>
<sequence length="110" mass="12003">MALETLDSDWLEIIFPPDENYRNLKNLDSIAAVTLVFADEPPQTPAAPTWDVYRLAPGERVNILFSTYRPRVFVHGNNVSIDVVSSFTLMGADPGAGPISTLSPRASGVK</sequence>
<reference evidence="1" key="1">
    <citation type="submission" date="2021-07" db="EMBL/GenBank/DDBJ databases">
        <title>Roseobacter insulae sp. nov., isolated from a tidal flat.</title>
        <authorList>
            <person name="Park S."/>
            <person name="Yoon J.-H."/>
        </authorList>
    </citation>
    <scope>NUCLEOTIDE SEQUENCE</scope>
    <source>
        <strain evidence="1">YSTF-M11</strain>
    </source>
</reference>
<evidence type="ECO:0000313" key="1">
    <source>
        <dbReference type="EMBL" id="MBW4709567.1"/>
    </source>
</evidence>
<organism evidence="1 2">
    <name type="scientific">Roseobacter insulae</name>
    <dbReference type="NCBI Taxonomy" id="2859783"/>
    <lineage>
        <taxon>Bacteria</taxon>
        <taxon>Pseudomonadati</taxon>
        <taxon>Pseudomonadota</taxon>
        <taxon>Alphaproteobacteria</taxon>
        <taxon>Rhodobacterales</taxon>
        <taxon>Roseobacteraceae</taxon>
        <taxon>Roseobacter</taxon>
    </lineage>
</organism>
<accession>A0A9X1FXP6</accession>
<dbReference type="Proteomes" id="UP001138661">
    <property type="component" value="Unassembled WGS sequence"/>
</dbReference>
<comment type="caution">
    <text evidence="1">The sequence shown here is derived from an EMBL/GenBank/DDBJ whole genome shotgun (WGS) entry which is preliminary data.</text>
</comment>